<reference evidence="2 3" key="1">
    <citation type="submission" date="2018-09" db="EMBL/GenBank/DDBJ databases">
        <title>Genomic Encyclopedia of Archaeal and Bacterial Type Strains, Phase II (KMG-II): from individual species to whole genera.</title>
        <authorList>
            <person name="Goeker M."/>
        </authorList>
    </citation>
    <scope>NUCLEOTIDE SEQUENCE [LARGE SCALE GENOMIC DNA]</scope>
    <source>
        <strain evidence="2 3">DSM 26283</strain>
    </source>
</reference>
<dbReference type="EMBL" id="RAQJ01000002">
    <property type="protein sequence ID" value="RKE95084.1"/>
    <property type="molecule type" value="Genomic_DNA"/>
</dbReference>
<dbReference type="InterPro" id="IPR027039">
    <property type="entry name" value="Crtac1"/>
</dbReference>
<dbReference type="InterPro" id="IPR013517">
    <property type="entry name" value="FG-GAP"/>
</dbReference>
<dbReference type="PANTHER" id="PTHR16026:SF0">
    <property type="entry name" value="CARTILAGE ACIDIC PROTEIN 1"/>
    <property type="match status" value="1"/>
</dbReference>
<name>A0A420DLD1_9FLAO</name>
<gene>
    <name evidence="2" type="ORF">BXY80_1267</name>
</gene>
<sequence length="147" mass="15959">MSTTIGDFNNDGWFDIYVTNTPSGNVLLKNTQNGTFTDIADGSGTAFTSVGWGAAFLDAENDMNLDLYVSGELNIQGLSQLLAAFYEQVSNETFLMSSDNGFLNDAYKSYSNAIGDTDNDGYPEIVVNNSNNESLSLWKNNSNTTNN</sequence>
<dbReference type="Pfam" id="PF13517">
    <property type="entry name" value="FG-GAP_3"/>
    <property type="match status" value="1"/>
</dbReference>
<dbReference type="SUPFAM" id="SSF69318">
    <property type="entry name" value="Integrin alpha N-terminal domain"/>
    <property type="match status" value="1"/>
</dbReference>
<evidence type="ECO:0000313" key="3">
    <source>
        <dbReference type="Proteomes" id="UP000284892"/>
    </source>
</evidence>
<keyword evidence="1" id="KW-0732">Signal</keyword>
<dbReference type="PANTHER" id="PTHR16026">
    <property type="entry name" value="CARTILAGE ACIDIC PROTEIN 1"/>
    <property type="match status" value="1"/>
</dbReference>
<protein>
    <submittedName>
        <fullName evidence="2">VCBS repeat protein</fullName>
    </submittedName>
</protein>
<dbReference type="InterPro" id="IPR028994">
    <property type="entry name" value="Integrin_alpha_N"/>
</dbReference>
<keyword evidence="3" id="KW-1185">Reference proteome</keyword>
<evidence type="ECO:0000313" key="2">
    <source>
        <dbReference type="EMBL" id="RKE95084.1"/>
    </source>
</evidence>
<accession>A0A420DLD1</accession>
<comment type="caution">
    <text evidence="2">The sequence shown here is derived from an EMBL/GenBank/DDBJ whole genome shotgun (WGS) entry which is preliminary data.</text>
</comment>
<evidence type="ECO:0000256" key="1">
    <source>
        <dbReference type="ARBA" id="ARBA00022729"/>
    </source>
</evidence>
<dbReference type="AlphaFoldDB" id="A0A420DLD1"/>
<proteinExistence type="predicted"/>
<dbReference type="Proteomes" id="UP000284892">
    <property type="component" value="Unassembled WGS sequence"/>
</dbReference>
<organism evidence="2 3">
    <name type="scientific">Ichthyenterobacterium magnum</name>
    <dbReference type="NCBI Taxonomy" id="1230530"/>
    <lineage>
        <taxon>Bacteria</taxon>
        <taxon>Pseudomonadati</taxon>
        <taxon>Bacteroidota</taxon>
        <taxon>Flavobacteriia</taxon>
        <taxon>Flavobacteriales</taxon>
        <taxon>Flavobacteriaceae</taxon>
        <taxon>Ichthyenterobacterium</taxon>
    </lineage>
</organism>
<dbReference type="Gene3D" id="2.130.10.130">
    <property type="entry name" value="Integrin alpha, N-terminal"/>
    <property type="match status" value="1"/>
</dbReference>